<evidence type="ECO:0000313" key="6">
    <source>
        <dbReference type="Proteomes" id="UP000231702"/>
    </source>
</evidence>
<dbReference type="Pfam" id="PF13403">
    <property type="entry name" value="Hint_2"/>
    <property type="match status" value="1"/>
</dbReference>
<keyword evidence="6" id="KW-1185">Reference proteome</keyword>
<reference evidence="3 6" key="2">
    <citation type="journal article" date="2018" name="Int. J. Syst. Evol. Microbiol.">
        <title>Pseudooceanicola lipolyticus sp. nov., a marine alphaproteobacterium, reclassification of Oceanicola flagellatus as Pseudooceanicola flagellatus comb. nov. and emended description of the genus Pseudooceanicola.</title>
        <authorList>
            <person name="Huang M.-M."/>
            <person name="Guo L.-L."/>
            <person name="Wu Y.-H."/>
            <person name="Lai Q.-L."/>
            <person name="Shao Z.-Z."/>
            <person name="Wang C.-S."/>
            <person name="Wu M."/>
            <person name="Xu X.-W."/>
        </authorList>
    </citation>
    <scope>NUCLEOTIDE SEQUENCE [LARGE SCALE GENOMIC DNA]</scope>
    <source>
        <strain evidence="3 6">Ar-45</strain>
    </source>
</reference>
<dbReference type="Proteomes" id="UP000231702">
    <property type="component" value="Unassembled WGS sequence"/>
</dbReference>
<feature type="compositionally biased region" description="Basic and acidic residues" evidence="1">
    <location>
        <begin position="1"/>
        <end position="16"/>
    </location>
</feature>
<proteinExistence type="predicted"/>
<feature type="region of interest" description="Disordered" evidence="1">
    <location>
        <begin position="1"/>
        <end position="28"/>
    </location>
</feature>
<evidence type="ECO:0000259" key="2">
    <source>
        <dbReference type="Pfam" id="PF13403"/>
    </source>
</evidence>
<reference evidence="4 5" key="1">
    <citation type="submission" date="2017-09" db="EMBL/GenBank/DDBJ databases">
        <authorList>
            <person name="Ehlers B."/>
            <person name="Leendertz F.H."/>
        </authorList>
    </citation>
    <scope>NUCLEOTIDE SEQUENCE [LARGE SCALE GENOMIC DNA]</scope>
    <source>
        <strain evidence="4 5">CGMCC 1.12662</strain>
    </source>
</reference>
<dbReference type="InterPro" id="IPR028992">
    <property type="entry name" value="Hedgehog/Intein_dom"/>
</dbReference>
<protein>
    <submittedName>
        <fullName evidence="4">Hint domain-containing protein</fullName>
    </submittedName>
</protein>
<dbReference type="AlphaFoldDB" id="A0A285ILH9"/>
<dbReference type="InterPro" id="IPR036844">
    <property type="entry name" value="Hint_dom_sf"/>
</dbReference>
<dbReference type="OrthoDB" id="7685535at2"/>
<evidence type="ECO:0000313" key="5">
    <source>
        <dbReference type="Proteomes" id="UP000231655"/>
    </source>
</evidence>
<evidence type="ECO:0000256" key="1">
    <source>
        <dbReference type="SAM" id="MobiDB-lite"/>
    </source>
</evidence>
<feature type="region of interest" description="Disordered" evidence="1">
    <location>
        <begin position="228"/>
        <end position="247"/>
    </location>
</feature>
<dbReference type="RefSeq" id="WP_097145300.1">
    <property type="nucleotide sequence ID" value="NZ_OBEA01000002.1"/>
</dbReference>
<organism evidence="4 5">
    <name type="scientific">Pseudooceanicola antarcticus</name>
    <dbReference type="NCBI Taxonomy" id="1247613"/>
    <lineage>
        <taxon>Bacteria</taxon>
        <taxon>Pseudomonadati</taxon>
        <taxon>Pseudomonadota</taxon>
        <taxon>Alphaproteobacteria</taxon>
        <taxon>Rhodobacterales</taxon>
        <taxon>Paracoccaceae</taxon>
        <taxon>Pseudooceanicola</taxon>
    </lineage>
</organism>
<feature type="compositionally biased region" description="Basic and acidic residues" evidence="1">
    <location>
        <begin position="235"/>
        <end position="247"/>
    </location>
</feature>
<dbReference type="EMBL" id="OBEA01000002">
    <property type="protein sequence ID" value="SNY48794.1"/>
    <property type="molecule type" value="Genomic_DNA"/>
</dbReference>
<gene>
    <name evidence="3" type="ORF">CVM39_08990</name>
    <name evidence="4" type="ORF">SAMN06297129_1574</name>
</gene>
<accession>A0A285ILH9</accession>
<evidence type="ECO:0000313" key="3">
    <source>
        <dbReference type="EMBL" id="PJE28606.1"/>
    </source>
</evidence>
<name>A0A285ILH9_9RHOB</name>
<sequence length="247" mass="27493">MFEMKTRRDARRREEAESGYGDLGSDGRTGADSALSGIVAGTRVATALGWRNVEELSEGDAILTFDNGLKSLRGIRRKALWDGDGACPTRFQPLHVPRGAIGNREEMLLLPRQGVLVESDVAEEELGDPFVLIRAEALDGVCGISRRRPIFAPEVFVLEFDEDQVIFASSGALCVCPAAGDMISRIFMRNQEPTCDYTILSHDTSRDLIEKITWELEEKWAFALARRGQQGSQRSEARADEMRTRRT</sequence>
<evidence type="ECO:0000313" key="4">
    <source>
        <dbReference type="EMBL" id="SNY48794.1"/>
    </source>
</evidence>
<dbReference type="EMBL" id="PGTD01000016">
    <property type="protein sequence ID" value="PJE28606.1"/>
    <property type="molecule type" value="Genomic_DNA"/>
</dbReference>
<dbReference type="Proteomes" id="UP000231655">
    <property type="component" value="Unassembled WGS sequence"/>
</dbReference>
<feature type="domain" description="Hedgehog/Intein (Hint)" evidence="2">
    <location>
        <begin position="39"/>
        <end position="169"/>
    </location>
</feature>
<dbReference type="SUPFAM" id="SSF51294">
    <property type="entry name" value="Hedgehog/intein (Hint) domain"/>
    <property type="match status" value="1"/>
</dbReference>